<name>A0A918KS94_9GAMM</name>
<dbReference type="Pfam" id="PF03466">
    <property type="entry name" value="LysR_substrate"/>
    <property type="match status" value="1"/>
</dbReference>
<dbReference type="InterPro" id="IPR036388">
    <property type="entry name" value="WH-like_DNA-bd_sf"/>
</dbReference>
<evidence type="ECO:0000259" key="5">
    <source>
        <dbReference type="PROSITE" id="PS50931"/>
    </source>
</evidence>
<dbReference type="FunFam" id="1.10.10.10:FF:000001">
    <property type="entry name" value="LysR family transcriptional regulator"/>
    <property type="match status" value="1"/>
</dbReference>
<dbReference type="EMBL" id="BMXR01000020">
    <property type="protein sequence ID" value="GGX75091.1"/>
    <property type="molecule type" value="Genomic_DNA"/>
</dbReference>
<evidence type="ECO:0000256" key="3">
    <source>
        <dbReference type="ARBA" id="ARBA00023125"/>
    </source>
</evidence>
<evidence type="ECO:0000256" key="2">
    <source>
        <dbReference type="ARBA" id="ARBA00023015"/>
    </source>
</evidence>
<dbReference type="SUPFAM" id="SSF53850">
    <property type="entry name" value="Periplasmic binding protein-like II"/>
    <property type="match status" value="1"/>
</dbReference>
<comment type="similarity">
    <text evidence="1">Belongs to the LysR transcriptional regulatory family.</text>
</comment>
<evidence type="ECO:0000256" key="1">
    <source>
        <dbReference type="ARBA" id="ARBA00009437"/>
    </source>
</evidence>
<dbReference type="GO" id="GO:0003677">
    <property type="term" value="F:DNA binding"/>
    <property type="evidence" value="ECO:0007669"/>
    <property type="project" value="UniProtKB-KW"/>
</dbReference>
<dbReference type="AlphaFoldDB" id="A0A918KS94"/>
<accession>A0A918KS94</accession>
<reference evidence="6" key="2">
    <citation type="submission" date="2020-09" db="EMBL/GenBank/DDBJ databases">
        <authorList>
            <person name="Sun Q."/>
            <person name="Kim S."/>
        </authorList>
    </citation>
    <scope>NUCLEOTIDE SEQUENCE</scope>
    <source>
        <strain evidence="6">KCTC 22169</strain>
    </source>
</reference>
<dbReference type="PANTHER" id="PTHR30537">
    <property type="entry name" value="HTH-TYPE TRANSCRIPTIONAL REGULATOR"/>
    <property type="match status" value="1"/>
</dbReference>
<dbReference type="PANTHER" id="PTHR30537:SF5">
    <property type="entry name" value="HTH-TYPE TRANSCRIPTIONAL ACTIVATOR TTDR-RELATED"/>
    <property type="match status" value="1"/>
</dbReference>
<dbReference type="InterPro" id="IPR000847">
    <property type="entry name" value="LysR_HTH_N"/>
</dbReference>
<proteinExistence type="inferred from homology"/>
<evidence type="ECO:0000313" key="6">
    <source>
        <dbReference type="EMBL" id="GGX75091.1"/>
    </source>
</evidence>
<dbReference type="CDD" id="cd08422">
    <property type="entry name" value="PBP2_CrgA_like"/>
    <property type="match status" value="1"/>
</dbReference>
<comment type="caution">
    <text evidence="6">The sequence shown here is derived from an EMBL/GenBank/DDBJ whole genome shotgun (WGS) entry which is preliminary data.</text>
</comment>
<organism evidence="6 7">
    <name type="scientific">Saccharospirillum salsuginis</name>
    <dbReference type="NCBI Taxonomy" id="418750"/>
    <lineage>
        <taxon>Bacteria</taxon>
        <taxon>Pseudomonadati</taxon>
        <taxon>Pseudomonadota</taxon>
        <taxon>Gammaproteobacteria</taxon>
        <taxon>Oceanospirillales</taxon>
        <taxon>Saccharospirillaceae</taxon>
        <taxon>Saccharospirillum</taxon>
    </lineage>
</organism>
<evidence type="ECO:0000313" key="7">
    <source>
        <dbReference type="Proteomes" id="UP000626148"/>
    </source>
</evidence>
<dbReference type="RefSeq" id="WP_189613620.1">
    <property type="nucleotide sequence ID" value="NZ_BMXR01000020.1"/>
</dbReference>
<protein>
    <submittedName>
        <fullName evidence="6">LysR family transcriptional regulator</fullName>
    </submittedName>
</protein>
<dbReference type="PROSITE" id="PS50931">
    <property type="entry name" value="HTH_LYSR"/>
    <property type="match status" value="1"/>
</dbReference>
<dbReference type="Gene3D" id="1.10.10.10">
    <property type="entry name" value="Winged helix-like DNA-binding domain superfamily/Winged helix DNA-binding domain"/>
    <property type="match status" value="1"/>
</dbReference>
<dbReference type="GO" id="GO:0003700">
    <property type="term" value="F:DNA-binding transcription factor activity"/>
    <property type="evidence" value="ECO:0007669"/>
    <property type="project" value="InterPro"/>
</dbReference>
<evidence type="ECO:0000256" key="4">
    <source>
        <dbReference type="ARBA" id="ARBA00023163"/>
    </source>
</evidence>
<dbReference type="SUPFAM" id="SSF46785">
    <property type="entry name" value="Winged helix' DNA-binding domain"/>
    <property type="match status" value="1"/>
</dbReference>
<keyword evidence="3" id="KW-0238">DNA-binding</keyword>
<keyword evidence="7" id="KW-1185">Reference proteome</keyword>
<sequence length="297" mass="33487">MLDAMEQFVKIVDLGSFSAAATVLGKNPSTLTRRLDHLEHELGTTLLVRSTRRLDLTPDGEHFYHQALGILSSVEDVKGAFQKTPQPVSGLISITTFDTFGRETLVPLLARFRDRYPDTRIALSLANQVIDLYNSPYDIAVRYGRPEDSSLIYRPLQDMSAVVVASPQYIERHASVNTPEDLQNHTCLAFLKPRQFTWWYFRKDKDARKIRINPVMASEGGTPLLMWARAHQGITMVSRSFIEDDLANGRLVELLPDWQASLTEHNASKIYLTWKAASSKNPAVRALVDFLVDELGT</sequence>
<dbReference type="InterPro" id="IPR005119">
    <property type="entry name" value="LysR_subst-bd"/>
</dbReference>
<dbReference type="Gene3D" id="3.40.190.290">
    <property type="match status" value="1"/>
</dbReference>
<keyword evidence="4" id="KW-0804">Transcription</keyword>
<dbReference type="Pfam" id="PF00126">
    <property type="entry name" value="HTH_1"/>
    <property type="match status" value="1"/>
</dbReference>
<feature type="domain" description="HTH lysR-type" evidence="5">
    <location>
        <begin position="1"/>
        <end position="57"/>
    </location>
</feature>
<dbReference type="Proteomes" id="UP000626148">
    <property type="component" value="Unassembled WGS sequence"/>
</dbReference>
<keyword evidence="2" id="KW-0805">Transcription regulation</keyword>
<dbReference type="InterPro" id="IPR058163">
    <property type="entry name" value="LysR-type_TF_proteobact-type"/>
</dbReference>
<gene>
    <name evidence="6" type="ORF">GCM10007392_47870</name>
</gene>
<dbReference type="InterPro" id="IPR036390">
    <property type="entry name" value="WH_DNA-bd_sf"/>
</dbReference>
<reference evidence="6" key="1">
    <citation type="journal article" date="2014" name="Int. J. Syst. Evol. Microbiol.">
        <title>Complete genome sequence of Corynebacterium casei LMG S-19264T (=DSM 44701T), isolated from a smear-ripened cheese.</title>
        <authorList>
            <consortium name="US DOE Joint Genome Institute (JGI-PGF)"/>
            <person name="Walter F."/>
            <person name="Albersmeier A."/>
            <person name="Kalinowski J."/>
            <person name="Ruckert C."/>
        </authorList>
    </citation>
    <scope>NUCLEOTIDE SEQUENCE</scope>
    <source>
        <strain evidence="6">KCTC 22169</strain>
    </source>
</reference>